<dbReference type="Gene3D" id="1.10.10.10">
    <property type="entry name" value="Winged helix-like DNA-binding domain superfamily/Winged helix DNA-binding domain"/>
    <property type="match status" value="1"/>
</dbReference>
<proteinExistence type="predicted"/>
<accession>A0A2P5E9N9</accession>
<dbReference type="Pfam" id="PF23598">
    <property type="entry name" value="LRR_14"/>
    <property type="match status" value="1"/>
</dbReference>
<keyword evidence="1" id="KW-0677">Repeat</keyword>
<dbReference type="InterPro" id="IPR042197">
    <property type="entry name" value="Apaf_helical"/>
</dbReference>
<dbReference type="Gene3D" id="1.10.8.430">
    <property type="entry name" value="Helical domain of apoptotic protease-activating factors"/>
    <property type="match status" value="1"/>
</dbReference>
<dbReference type="InterPro" id="IPR044974">
    <property type="entry name" value="Disease_R_plants"/>
</dbReference>
<evidence type="ECO:0000313" key="8">
    <source>
        <dbReference type="EMBL" id="PON82269.1"/>
    </source>
</evidence>
<feature type="domain" description="Disease resistance protein winged helix" evidence="6">
    <location>
        <begin position="436"/>
        <end position="507"/>
    </location>
</feature>
<feature type="domain" description="Disease resistance R13L4/SHOC-2-like LRR" evidence="7">
    <location>
        <begin position="595"/>
        <end position="879"/>
    </location>
</feature>
<dbReference type="Gene3D" id="3.40.50.300">
    <property type="entry name" value="P-loop containing nucleotide triphosphate hydrolases"/>
    <property type="match status" value="1"/>
</dbReference>
<evidence type="ECO:0000256" key="2">
    <source>
        <dbReference type="ARBA" id="ARBA00022741"/>
    </source>
</evidence>
<dbReference type="InterPro" id="IPR032675">
    <property type="entry name" value="LRR_dom_sf"/>
</dbReference>
<dbReference type="SUPFAM" id="SSF52540">
    <property type="entry name" value="P-loop containing nucleoside triphosphate hydrolases"/>
    <property type="match status" value="1"/>
</dbReference>
<dbReference type="OrthoDB" id="1159692at2759"/>
<evidence type="ECO:0000256" key="3">
    <source>
        <dbReference type="ARBA" id="ARBA00022821"/>
    </source>
</evidence>
<dbReference type="GO" id="GO:0098542">
    <property type="term" value="P:defense response to other organism"/>
    <property type="evidence" value="ECO:0007669"/>
    <property type="project" value="TreeGrafter"/>
</dbReference>
<dbReference type="Pfam" id="PF23559">
    <property type="entry name" value="WHD_DRP"/>
    <property type="match status" value="1"/>
</dbReference>
<comment type="caution">
    <text evidence="8">The sequence shown here is derived from an EMBL/GenBank/DDBJ whole genome shotgun (WGS) entry which is preliminary data.</text>
</comment>
<dbReference type="Pfam" id="PF00931">
    <property type="entry name" value="NB-ARC"/>
    <property type="match status" value="1"/>
</dbReference>
<reference evidence="9" key="1">
    <citation type="submission" date="2016-06" db="EMBL/GenBank/DDBJ databases">
        <title>Parallel loss of symbiosis genes in relatives of nitrogen-fixing non-legume Parasponia.</title>
        <authorList>
            <person name="Van Velzen R."/>
            <person name="Holmer R."/>
            <person name="Bu F."/>
            <person name="Rutten L."/>
            <person name="Van Zeijl A."/>
            <person name="Liu W."/>
            <person name="Santuari L."/>
            <person name="Cao Q."/>
            <person name="Sharma T."/>
            <person name="Shen D."/>
            <person name="Roswanjaya Y."/>
            <person name="Wardhani T."/>
            <person name="Kalhor M.S."/>
            <person name="Jansen J."/>
            <person name="Van den Hoogen J."/>
            <person name="Gungor B."/>
            <person name="Hartog M."/>
            <person name="Hontelez J."/>
            <person name="Verver J."/>
            <person name="Yang W.-C."/>
            <person name="Schijlen E."/>
            <person name="Repin R."/>
            <person name="Schilthuizen M."/>
            <person name="Schranz E."/>
            <person name="Heidstra R."/>
            <person name="Miyata K."/>
            <person name="Fedorova E."/>
            <person name="Kohlen W."/>
            <person name="Bisseling T."/>
            <person name="Smit S."/>
            <person name="Geurts R."/>
        </authorList>
    </citation>
    <scope>NUCLEOTIDE SEQUENCE [LARGE SCALE GENOMIC DNA]</scope>
    <source>
        <strain evidence="9">cv. RG33-2</strain>
    </source>
</reference>
<sequence length="945" mass="107639">MEVVGAVSAAVPVAMLLADKAMAYLSDKGESGAGAKENVDRLKSWLSEFQAFLKEKEKQEKNLVSKDLVDRIWRLTVDIEDALDDFMFDVPIDHSHTTRLGQTLHKLGHSIKDIPRIYQLSSRKQKIAKIINSGKLIDRLRSEATGSELPDSRSEQFLQEDTMVGFTTRREELLNQIINDDSKRTTIQVVGPGGSGKTFLVKNVYQDEKVDRLFPCRAWIRVSRCSPDPHELLMGILRQFDPKSDMGQIVDAAAIINIGQKLLNGRRYLIVLDNVWSRQGYTLIANHLPNQGTGSRIIITSRNSNLADQPDYTHKLDGLINEEAEELFLRRLFPERQGSSSRRPISYSLDECLPENLREVSKKILDKCDRLPVAVAAIGNSLSNKPRSEFVWKKFHDSLASEIASGSELSIIGSILRPSFVDLPDNLKICFLYFSIFPEDQPISRGRLIRSWLAEGFVEEKIGKTPEEVAETYLDELIRRSLVRVCTSEIDDRVRTCHVLRFYHEFIVPLSVNGNFVTVVDHKSKSISPREKVRRLSFHEEFPTKLSEISDPEHVRTLFVFGHMDELTKDMISLPSRYIRKITGSSTAVSQDLHRVFDKFRLLKVLDLQEVPLQKLPENIGSFVLLKCLNLRRTRIETVPGSIAKLYLLETLDLKYTLVKELPKWIHKLQKLRHLLVSCGEAQGAKVSSAIGSLSSLQKVSLIVVDKYEDIVKLGNLVQLRKLGLADLENHFGTKLCETIQEMENLSKFDVRAKTGEFLSLEQMQTPPKNIQRLHLTGCLQRLPSWISLLSSLVKVVLKCSKLSSHQNPLEMLEGLSSLMELEMVDYYMGRKLVFKARSFKNLRKLHVEQFDELIEVVVEDMALPMLKRLTVCKCKKLKPLTPRHSLGQLEELELYEMSDAFLSDIQRRIHQGELVDHIQEPVPSSSSTTERGISTEIRSYRHIS</sequence>
<dbReference type="Pfam" id="PF18052">
    <property type="entry name" value="Rx_N"/>
    <property type="match status" value="1"/>
</dbReference>
<dbReference type="PANTHER" id="PTHR23155">
    <property type="entry name" value="DISEASE RESISTANCE PROTEIN RP"/>
    <property type="match status" value="1"/>
</dbReference>
<dbReference type="InParanoid" id="A0A2P5E9N9"/>
<evidence type="ECO:0000259" key="6">
    <source>
        <dbReference type="Pfam" id="PF23559"/>
    </source>
</evidence>
<keyword evidence="2" id="KW-0547">Nucleotide-binding</keyword>
<keyword evidence="3" id="KW-0611">Plant defense</keyword>
<evidence type="ECO:0000313" key="9">
    <source>
        <dbReference type="Proteomes" id="UP000237000"/>
    </source>
</evidence>
<dbReference type="GO" id="GO:0043531">
    <property type="term" value="F:ADP binding"/>
    <property type="evidence" value="ECO:0007669"/>
    <property type="project" value="InterPro"/>
</dbReference>
<evidence type="ECO:0000259" key="5">
    <source>
        <dbReference type="Pfam" id="PF18052"/>
    </source>
</evidence>
<feature type="domain" description="NB-ARC" evidence="4">
    <location>
        <begin position="170"/>
        <end position="335"/>
    </location>
</feature>
<dbReference type="Gene3D" id="3.80.10.10">
    <property type="entry name" value="Ribonuclease Inhibitor"/>
    <property type="match status" value="1"/>
</dbReference>
<gene>
    <name evidence="8" type="ORF">TorRG33x02_218850</name>
</gene>
<dbReference type="InterPro" id="IPR027417">
    <property type="entry name" value="P-loop_NTPase"/>
</dbReference>
<evidence type="ECO:0000259" key="4">
    <source>
        <dbReference type="Pfam" id="PF00931"/>
    </source>
</evidence>
<dbReference type="InterPro" id="IPR055414">
    <property type="entry name" value="LRR_R13L4/SHOC2-like"/>
</dbReference>
<organism evidence="8 9">
    <name type="scientific">Trema orientale</name>
    <name type="common">Charcoal tree</name>
    <name type="synonym">Celtis orientalis</name>
    <dbReference type="NCBI Taxonomy" id="63057"/>
    <lineage>
        <taxon>Eukaryota</taxon>
        <taxon>Viridiplantae</taxon>
        <taxon>Streptophyta</taxon>
        <taxon>Embryophyta</taxon>
        <taxon>Tracheophyta</taxon>
        <taxon>Spermatophyta</taxon>
        <taxon>Magnoliopsida</taxon>
        <taxon>eudicotyledons</taxon>
        <taxon>Gunneridae</taxon>
        <taxon>Pentapetalae</taxon>
        <taxon>rosids</taxon>
        <taxon>fabids</taxon>
        <taxon>Rosales</taxon>
        <taxon>Cannabaceae</taxon>
        <taxon>Trema</taxon>
    </lineage>
</organism>
<evidence type="ECO:0000259" key="7">
    <source>
        <dbReference type="Pfam" id="PF23598"/>
    </source>
</evidence>
<dbReference type="InterPro" id="IPR002182">
    <property type="entry name" value="NB-ARC"/>
</dbReference>
<name>A0A2P5E9N9_TREOI</name>
<dbReference type="PANTHER" id="PTHR23155:SF1205">
    <property type="entry name" value="DISEASE RESISTANCE PROTEIN RPM1"/>
    <property type="match status" value="1"/>
</dbReference>
<protein>
    <submittedName>
        <fullName evidence="8">NB-ARC domain, LRR domain containing protein</fullName>
    </submittedName>
</protein>
<dbReference type="FunFam" id="1.10.10.10:FF:000322">
    <property type="entry name" value="Probable disease resistance protein At1g63360"/>
    <property type="match status" value="1"/>
</dbReference>
<keyword evidence="9" id="KW-1185">Reference proteome</keyword>
<evidence type="ECO:0000256" key="1">
    <source>
        <dbReference type="ARBA" id="ARBA00022737"/>
    </source>
</evidence>
<dbReference type="InterPro" id="IPR036388">
    <property type="entry name" value="WH-like_DNA-bd_sf"/>
</dbReference>
<dbReference type="InterPro" id="IPR041118">
    <property type="entry name" value="Rx_N"/>
</dbReference>
<dbReference type="Proteomes" id="UP000237000">
    <property type="component" value="Unassembled WGS sequence"/>
</dbReference>
<feature type="domain" description="Disease resistance N-terminal" evidence="5">
    <location>
        <begin position="17"/>
        <end position="94"/>
    </location>
</feature>
<dbReference type="PRINTS" id="PR00364">
    <property type="entry name" value="DISEASERSIST"/>
</dbReference>
<dbReference type="AlphaFoldDB" id="A0A2P5E9N9"/>
<dbReference type="SUPFAM" id="SSF52058">
    <property type="entry name" value="L domain-like"/>
    <property type="match status" value="1"/>
</dbReference>
<dbReference type="InterPro" id="IPR058922">
    <property type="entry name" value="WHD_DRP"/>
</dbReference>
<dbReference type="EMBL" id="JXTC01000197">
    <property type="protein sequence ID" value="PON82269.1"/>
    <property type="molecule type" value="Genomic_DNA"/>
</dbReference>
<dbReference type="Gene3D" id="1.20.5.4130">
    <property type="match status" value="1"/>
</dbReference>